<feature type="domain" description="RRM" evidence="4">
    <location>
        <begin position="447"/>
        <end position="520"/>
    </location>
</feature>
<name>A0A812K1P1_9DINO</name>
<dbReference type="Gene3D" id="3.30.70.330">
    <property type="match status" value="6"/>
</dbReference>
<evidence type="ECO:0000256" key="2">
    <source>
        <dbReference type="PROSITE-ProRule" id="PRU00176"/>
    </source>
</evidence>
<dbReference type="SMART" id="SM00360">
    <property type="entry name" value="RRM"/>
    <property type="match status" value="6"/>
</dbReference>
<proteinExistence type="predicted"/>
<dbReference type="SUPFAM" id="SSF50729">
    <property type="entry name" value="PH domain-like"/>
    <property type="match status" value="1"/>
</dbReference>
<keyword evidence="6" id="KW-1185">Reference proteome</keyword>
<protein>
    <submittedName>
        <fullName evidence="5">Pabpc1a protein</fullName>
    </submittedName>
</protein>
<accession>A0A812K1P1</accession>
<dbReference type="EMBL" id="CAJNDS010000602">
    <property type="protein sequence ID" value="CAE7221837.1"/>
    <property type="molecule type" value="Genomic_DNA"/>
</dbReference>
<evidence type="ECO:0000256" key="1">
    <source>
        <dbReference type="ARBA" id="ARBA00022884"/>
    </source>
</evidence>
<dbReference type="PANTHER" id="PTHR23003:SF3">
    <property type="entry name" value="FI21236P1-RELATED"/>
    <property type="match status" value="1"/>
</dbReference>
<organism evidence="5 6">
    <name type="scientific">Symbiodinium natans</name>
    <dbReference type="NCBI Taxonomy" id="878477"/>
    <lineage>
        <taxon>Eukaryota</taxon>
        <taxon>Sar</taxon>
        <taxon>Alveolata</taxon>
        <taxon>Dinophyceae</taxon>
        <taxon>Suessiales</taxon>
        <taxon>Symbiodiniaceae</taxon>
        <taxon>Symbiodinium</taxon>
    </lineage>
</organism>
<evidence type="ECO:0000259" key="4">
    <source>
        <dbReference type="PROSITE" id="PS50102"/>
    </source>
</evidence>
<feature type="domain" description="RRM" evidence="4">
    <location>
        <begin position="651"/>
        <end position="724"/>
    </location>
</feature>
<evidence type="ECO:0000313" key="5">
    <source>
        <dbReference type="EMBL" id="CAE7221837.1"/>
    </source>
</evidence>
<sequence>MKCRNGHSLHLTHMPCARKHRCTVCHEVIPRAARRYMCRRCSYDVCFDCGVHDNCVIERSQHSSRTLRSVFKAYGLEHQRSVVISTTYDIVSPGDGHMRRHQHKRGLGVGEDCRYAVFSDATMNVDTPYHLPGRSADKHAADMPASSNPIFDMAQGIMRRSMQLVDIIAGEVEAGQDCLDQDWSPKRPERVAEKTKTGYLVRQPRNALAQSHERYFVLSKGLLQWHKDDSKGAEVLGAVRLGSNTTINKEKDSDLHVKTCDAELILTHAEGAVLDDWAQALANEVREDPADEHFGPRPCLSRFKDLNSSPCMDYEPSMLAWLLEGDDAPRGYSVATVEAFPRTNPGPVLRFLGTMNSVFVRGFDFGTTEQQLRRHCSMVGLVISLEMWGKGAAVVSYRTAMQADQAVQQLNNSIIPGNSRYIDVKLDDRGNRQSAPSSPIAGQFEDAAVFVRGFDFGTPVQQIRAHCSIVGPVSSVEMQGEGAAVVSYPSPEQAEQAVQQLNNTTIPGNSRYIDVKLDDRGGRGGTKRPAQFTPTRGAAAVPDFGADELEEGGCTSVFVRGFDFGTTEQQIRRHCSMVGLVTSLEMWGKGAAVVSYRTAMQADQAVQQLNNTIIPGNSRYIDVKLDDRGNRRQAPSSPIEGQFEARSGSDTAVFVRGFDFGTTVQQIRDHCSIVGPVSSIAMKGEGAAVVSYPSPEQAEQAVLQLNNTTISGNSRYIDVKLDGQKSSNNKRPAQFTATGTTNRVFVRGFDFGTTDEQLQLHCGSVGTITKISWINKGSAIVEYSSPLEAKAAVECLNATTIDGNQRFIEVKEDEEPAKRLKTDDSFKGGGKGKDAGCWVWMPIPDSFAIGGGHKGKGKGKEDLPGSGRVFVRGFDHGTTDEQLLSHMSQAGEIVDMHWVNPGSAIVVYRRQASANVAISRLSMTTIPGNMRYIEVIPRENQ</sequence>
<dbReference type="PROSITE" id="PS50102">
    <property type="entry name" value="RRM"/>
    <property type="match status" value="6"/>
</dbReference>
<dbReference type="GO" id="GO:1990904">
    <property type="term" value="C:ribonucleoprotein complex"/>
    <property type="evidence" value="ECO:0007669"/>
    <property type="project" value="TreeGrafter"/>
</dbReference>
<dbReference type="InterPro" id="IPR001849">
    <property type="entry name" value="PH_domain"/>
</dbReference>
<dbReference type="Gene3D" id="2.30.29.30">
    <property type="entry name" value="Pleckstrin-homology domain (PH domain)/Phosphotyrosine-binding domain (PTB)"/>
    <property type="match status" value="1"/>
</dbReference>
<feature type="domain" description="RRM" evidence="4">
    <location>
        <begin position="742"/>
        <end position="815"/>
    </location>
</feature>
<dbReference type="Proteomes" id="UP000604046">
    <property type="component" value="Unassembled WGS sequence"/>
</dbReference>
<dbReference type="GO" id="GO:0005634">
    <property type="term" value="C:nucleus"/>
    <property type="evidence" value="ECO:0007669"/>
    <property type="project" value="TreeGrafter"/>
</dbReference>
<dbReference type="InterPro" id="IPR000504">
    <property type="entry name" value="RRM_dom"/>
</dbReference>
<dbReference type="CDD" id="cd00821">
    <property type="entry name" value="PH"/>
    <property type="match status" value="1"/>
</dbReference>
<dbReference type="PANTHER" id="PTHR23003">
    <property type="entry name" value="RNA RECOGNITION MOTIF RRM DOMAIN CONTAINING PROTEIN"/>
    <property type="match status" value="1"/>
</dbReference>
<feature type="domain" description="PH" evidence="3">
    <location>
        <begin position="193"/>
        <end position="286"/>
    </location>
</feature>
<dbReference type="Pfam" id="PF00076">
    <property type="entry name" value="RRM_1"/>
    <property type="match status" value="6"/>
</dbReference>
<evidence type="ECO:0000259" key="3">
    <source>
        <dbReference type="PROSITE" id="PS50003"/>
    </source>
</evidence>
<dbReference type="SUPFAM" id="SSF54928">
    <property type="entry name" value="RNA-binding domain, RBD"/>
    <property type="match status" value="3"/>
</dbReference>
<evidence type="ECO:0000313" key="6">
    <source>
        <dbReference type="Proteomes" id="UP000604046"/>
    </source>
</evidence>
<comment type="caution">
    <text evidence="5">The sequence shown here is derived from an EMBL/GenBank/DDBJ whole genome shotgun (WGS) entry which is preliminary data.</text>
</comment>
<dbReference type="InterPro" id="IPR012677">
    <property type="entry name" value="Nucleotide-bd_a/b_plait_sf"/>
</dbReference>
<dbReference type="InterPro" id="IPR011993">
    <property type="entry name" value="PH-like_dom_sf"/>
</dbReference>
<feature type="domain" description="RRM" evidence="4">
    <location>
        <begin position="867"/>
        <end position="940"/>
    </location>
</feature>
<feature type="domain" description="RRM" evidence="4">
    <location>
        <begin position="356"/>
        <end position="429"/>
    </location>
</feature>
<dbReference type="OrthoDB" id="267048at2759"/>
<dbReference type="GO" id="GO:0003729">
    <property type="term" value="F:mRNA binding"/>
    <property type="evidence" value="ECO:0007669"/>
    <property type="project" value="TreeGrafter"/>
</dbReference>
<dbReference type="PROSITE" id="PS50003">
    <property type="entry name" value="PH_DOMAIN"/>
    <property type="match status" value="1"/>
</dbReference>
<dbReference type="CDD" id="cd00590">
    <property type="entry name" value="RRM_SF"/>
    <property type="match status" value="6"/>
</dbReference>
<gene>
    <name evidence="5" type="primary">pabpc1a</name>
    <name evidence="5" type="ORF">SNAT2548_LOCUS8209</name>
</gene>
<dbReference type="AlphaFoldDB" id="A0A812K1P1"/>
<keyword evidence="1 2" id="KW-0694">RNA-binding</keyword>
<dbReference type="GO" id="GO:0005737">
    <property type="term" value="C:cytoplasm"/>
    <property type="evidence" value="ECO:0007669"/>
    <property type="project" value="TreeGrafter"/>
</dbReference>
<dbReference type="InterPro" id="IPR050374">
    <property type="entry name" value="RRT5_SRSF_SR"/>
</dbReference>
<feature type="domain" description="RRM" evidence="4">
    <location>
        <begin position="555"/>
        <end position="628"/>
    </location>
</feature>
<dbReference type="InterPro" id="IPR035979">
    <property type="entry name" value="RBD_domain_sf"/>
</dbReference>
<reference evidence="5" key="1">
    <citation type="submission" date="2021-02" db="EMBL/GenBank/DDBJ databases">
        <authorList>
            <person name="Dougan E. K."/>
            <person name="Rhodes N."/>
            <person name="Thang M."/>
            <person name="Chan C."/>
        </authorList>
    </citation>
    <scope>NUCLEOTIDE SEQUENCE</scope>
</reference>
<dbReference type="CDD" id="cd00065">
    <property type="entry name" value="FYVE_like_SF"/>
    <property type="match status" value="1"/>
</dbReference>